<dbReference type="AlphaFoldDB" id="A0A364MVQ3"/>
<proteinExistence type="predicted"/>
<keyword evidence="3" id="KW-1185">Reference proteome</keyword>
<evidence type="ECO:0000259" key="1">
    <source>
        <dbReference type="Pfam" id="PF09994"/>
    </source>
</evidence>
<accession>A0A364MVQ3</accession>
<evidence type="ECO:0000313" key="2">
    <source>
        <dbReference type="EMBL" id="RAR05008.1"/>
    </source>
</evidence>
<evidence type="ECO:0000313" key="3">
    <source>
        <dbReference type="Proteomes" id="UP000249619"/>
    </source>
</evidence>
<comment type="caution">
    <text evidence="2">The sequence shown here is derived from an EMBL/GenBank/DDBJ whole genome shotgun (WGS) entry which is preliminary data.</text>
</comment>
<dbReference type="OrthoDB" id="3057168at2759"/>
<dbReference type="InterPro" id="IPR018712">
    <property type="entry name" value="Tle1-like_cat"/>
</dbReference>
<dbReference type="STRING" id="183478.A0A364MVQ3"/>
<dbReference type="SUPFAM" id="SSF53474">
    <property type="entry name" value="alpha/beta-Hydrolases"/>
    <property type="match status" value="1"/>
</dbReference>
<reference evidence="3" key="1">
    <citation type="submission" date="2018-05" db="EMBL/GenBank/DDBJ databases">
        <title>Draft genome sequence of Stemphylium lycopersici strain CIDEFI 213.</title>
        <authorList>
            <person name="Medina R."/>
            <person name="Franco M.E.E."/>
            <person name="Lucentini C.G."/>
            <person name="Saparrat M.C.N."/>
            <person name="Balatti P.A."/>
        </authorList>
    </citation>
    <scope>NUCLEOTIDE SEQUENCE [LARGE SCALE GENOMIC DNA]</scope>
    <source>
        <strain evidence="3">CIDEFI 213</strain>
    </source>
</reference>
<dbReference type="EMBL" id="QGDH01000142">
    <property type="protein sequence ID" value="RAR05008.1"/>
    <property type="molecule type" value="Genomic_DNA"/>
</dbReference>
<dbReference type="Pfam" id="PF09994">
    <property type="entry name" value="T6SS_Tle1-like_cat"/>
    <property type="match status" value="1"/>
</dbReference>
<dbReference type="InterPro" id="IPR029058">
    <property type="entry name" value="AB_hydrolase_fold"/>
</dbReference>
<name>A0A364MVQ3_STELY</name>
<organism evidence="2 3">
    <name type="scientific">Stemphylium lycopersici</name>
    <name type="common">Tomato gray leaf spot disease fungus</name>
    <name type="synonym">Thyrospora lycopersici</name>
    <dbReference type="NCBI Taxonomy" id="183478"/>
    <lineage>
        <taxon>Eukaryota</taxon>
        <taxon>Fungi</taxon>
        <taxon>Dikarya</taxon>
        <taxon>Ascomycota</taxon>
        <taxon>Pezizomycotina</taxon>
        <taxon>Dothideomycetes</taxon>
        <taxon>Pleosporomycetidae</taxon>
        <taxon>Pleosporales</taxon>
        <taxon>Pleosporineae</taxon>
        <taxon>Pleosporaceae</taxon>
        <taxon>Stemphylium</taxon>
    </lineage>
</organism>
<dbReference type="PANTHER" id="PTHR33840:SF16">
    <property type="entry name" value="DUF2235 DOMAIN-CONTAINING PROTEIN"/>
    <property type="match status" value="1"/>
</dbReference>
<dbReference type="Proteomes" id="UP000249619">
    <property type="component" value="Unassembled WGS sequence"/>
</dbReference>
<gene>
    <name evidence="2" type="ORF">DDE83_007586</name>
</gene>
<protein>
    <recommendedName>
        <fullName evidence="1">T6SS Phospholipase effector Tle1-like catalytic domain-containing protein</fullName>
    </recommendedName>
</protein>
<dbReference type="PANTHER" id="PTHR33840">
    <property type="match status" value="1"/>
</dbReference>
<sequence length="621" mass="70438">MPKAVPAQPKKIILCCDGTSQSSVSGELSLPSNITRIARTIAKAGHDGDHVWQQLVYYDAGVGTGALSWVESVRQGATGDGLITNVLEAYNFVVNNYSPGDKIYCFGFSRGAFTARAIAGMITDLGVIKPDSMKHFPSLFAAYKTNTKKHNFRKTKAYYEWYAGKVPFVHESQKDTVCTMPYYNKGAGTIEYENSRSVELVGVFDTVGSLGLGDTVVHSHASSRRQYEWLNVKWNPYIKHAFHALALDDHRKPFLPTLYYIPNDDIIEAENAMLKPEEKDWPELADHRRQVDEEFSHAMEAQPDLRQVWFTGVHINIGGGTDEEGKEEDSKDEGKTDLEGLANVTFAWMVDQCRPYLAFDDFTNDTIANYLQRTKAHDDLRKALKKENPTPSMIEQAVNTIGAPGRWLGSFFASYDTPPKMVRPSKVIIEKEPVYQTNNWTLFRFQDSYSPKWFAFGSQVRTPGACHDMSTEDCTAKKEPRELGRTNEWMHPSVKWRVLKSAVKDKVSGVKVDHSYEYNSEPLQAFRYEQKNGMWGYQHTDQDKKNLWIPEWPIIATIKEKDTTIPMLMEANKDNAEMALIEKCADYEQVLDFLGIHATPYQKVNPGSEYPGSSAMWMRTE</sequence>
<feature type="domain" description="T6SS Phospholipase effector Tle1-like catalytic" evidence="1">
    <location>
        <begin position="10"/>
        <end position="352"/>
    </location>
</feature>